<feature type="binding site" evidence="11">
    <location>
        <begin position="332"/>
        <end position="336"/>
    </location>
    <ligand>
        <name>FMN</name>
        <dbReference type="ChEBI" id="CHEBI:58210"/>
    </ligand>
</feature>
<evidence type="ECO:0000256" key="6">
    <source>
        <dbReference type="ARBA" id="ARBA00022643"/>
    </source>
</evidence>
<dbReference type="GO" id="GO:0009073">
    <property type="term" value="P:aromatic amino acid family biosynthetic process"/>
    <property type="evidence" value="ECO:0007669"/>
    <property type="project" value="UniProtKB-KW"/>
</dbReference>
<evidence type="ECO:0000256" key="1">
    <source>
        <dbReference type="ARBA" id="ARBA00005044"/>
    </source>
</evidence>
<dbReference type="Gene3D" id="3.60.150.10">
    <property type="entry name" value="Chorismate synthase AroC"/>
    <property type="match status" value="1"/>
</dbReference>
<dbReference type="EC" id="4.2.3.5" evidence="3 11"/>
<evidence type="ECO:0000256" key="3">
    <source>
        <dbReference type="ARBA" id="ARBA00013036"/>
    </source>
</evidence>
<evidence type="ECO:0000256" key="2">
    <source>
        <dbReference type="ARBA" id="ARBA00008014"/>
    </source>
</evidence>
<dbReference type="PROSITE" id="PS00788">
    <property type="entry name" value="CHORISMATE_SYNTHASE_2"/>
    <property type="match status" value="1"/>
</dbReference>
<comment type="function">
    <text evidence="11">Catalyzes the anti-1,4-elimination of the C-3 phosphate and the C-6 proR hydrogen from 5-enolpyruvylshikimate-3-phosphate (EPSP) to yield chorismate, which is the branch point compound that serves as the starting substrate for the three terminal pathways of aromatic amino acid biosynthesis. This reaction introduces a second double bond into the aromatic ring system.</text>
</comment>
<feature type="binding site" evidence="11">
    <location>
        <begin position="128"/>
        <end position="130"/>
    </location>
    <ligand>
        <name>FMN</name>
        <dbReference type="ChEBI" id="CHEBI:58210"/>
    </ligand>
</feature>
<protein>
    <recommendedName>
        <fullName evidence="3 11">Chorismate synthase</fullName>
        <shortName evidence="11">CS</shortName>
        <ecNumber evidence="3 11">4.2.3.5</ecNumber>
    </recommendedName>
    <alternativeName>
        <fullName evidence="11">5-enolpyruvylshikimate-3-phosphate phospholyase</fullName>
    </alternativeName>
</protein>
<keyword evidence="9 11" id="KW-0057">Aromatic amino acid biosynthesis</keyword>
<comment type="caution">
    <text evidence="12">The sequence shown here is derived from an EMBL/GenBank/DDBJ whole genome shotgun (WGS) entry which is preliminary data.</text>
</comment>
<keyword evidence="10 11" id="KW-0456">Lyase</keyword>
<dbReference type="AlphaFoldDB" id="A0A519B9U6"/>
<dbReference type="PIRSF" id="PIRSF001456">
    <property type="entry name" value="Chorismate_synth"/>
    <property type="match status" value="1"/>
</dbReference>
<dbReference type="Proteomes" id="UP000320813">
    <property type="component" value="Unassembled WGS sequence"/>
</dbReference>
<evidence type="ECO:0000256" key="9">
    <source>
        <dbReference type="ARBA" id="ARBA00023141"/>
    </source>
</evidence>
<evidence type="ECO:0000313" key="13">
    <source>
        <dbReference type="Proteomes" id="UP000320813"/>
    </source>
</evidence>
<dbReference type="HAMAP" id="MF_00300">
    <property type="entry name" value="Chorismate_synth"/>
    <property type="match status" value="1"/>
</dbReference>
<feature type="binding site" evidence="11">
    <location>
        <position position="40"/>
    </location>
    <ligand>
        <name>NADP(+)</name>
        <dbReference type="ChEBI" id="CHEBI:58349"/>
    </ligand>
</feature>
<evidence type="ECO:0000256" key="11">
    <source>
        <dbReference type="HAMAP-Rule" id="MF_00300"/>
    </source>
</evidence>
<reference evidence="12 13" key="1">
    <citation type="submission" date="2019-01" db="EMBL/GenBank/DDBJ databases">
        <title>Insights into ecological role of a new deltaproteobacterial order Candidatus Sinidesulfobacterales (Sva0485) by metagenomics and metatranscriptomics.</title>
        <authorList>
            <person name="Tan S."/>
            <person name="Liu J."/>
            <person name="Fang Y."/>
            <person name="Hedlund B.P."/>
            <person name="Lian Z.H."/>
            <person name="Huang L.Y."/>
            <person name="Li J.T."/>
            <person name="Huang L.N."/>
            <person name="Li W.J."/>
            <person name="Jiang H.C."/>
            <person name="Dong H.L."/>
            <person name="Shu W.S."/>
        </authorList>
    </citation>
    <scope>NUCLEOTIDE SEQUENCE [LARGE SCALE GENOMIC DNA]</scope>
    <source>
        <strain evidence="12">AP3</strain>
    </source>
</reference>
<dbReference type="GO" id="GO:0005829">
    <property type="term" value="C:cytosol"/>
    <property type="evidence" value="ECO:0007669"/>
    <property type="project" value="TreeGrafter"/>
</dbReference>
<evidence type="ECO:0000256" key="10">
    <source>
        <dbReference type="ARBA" id="ARBA00023239"/>
    </source>
</evidence>
<dbReference type="GO" id="GO:0008652">
    <property type="term" value="P:amino acid biosynthetic process"/>
    <property type="evidence" value="ECO:0007669"/>
    <property type="project" value="UniProtKB-KW"/>
</dbReference>
<evidence type="ECO:0000256" key="4">
    <source>
        <dbReference type="ARBA" id="ARBA00022605"/>
    </source>
</evidence>
<dbReference type="InterPro" id="IPR035904">
    <property type="entry name" value="Chorismate_synth_AroC_sf"/>
</dbReference>
<dbReference type="EMBL" id="SGBD01000004">
    <property type="protein sequence ID" value="RZD14062.1"/>
    <property type="molecule type" value="Genomic_DNA"/>
</dbReference>
<dbReference type="CDD" id="cd07304">
    <property type="entry name" value="Chorismate_synthase"/>
    <property type="match status" value="1"/>
</dbReference>
<feature type="binding site" evidence="11">
    <location>
        <position position="46"/>
    </location>
    <ligand>
        <name>NADP(+)</name>
        <dbReference type="ChEBI" id="CHEBI:58349"/>
    </ligand>
</feature>
<feature type="binding site" evidence="11">
    <location>
        <begin position="261"/>
        <end position="262"/>
    </location>
    <ligand>
        <name>FMN</name>
        <dbReference type="ChEBI" id="CHEBI:58210"/>
    </ligand>
</feature>
<keyword evidence="6 11" id="KW-0288">FMN</keyword>
<feature type="binding site" evidence="11">
    <location>
        <position position="317"/>
    </location>
    <ligand>
        <name>FMN</name>
        <dbReference type="ChEBI" id="CHEBI:58210"/>
    </ligand>
</feature>
<dbReference type="Pfam" id="PF01264">
    <property type="entry name" value="Chorismate_synt"/>
    <property type="match status" value="1"/>
</dbReference>
<comment type="pathway">
    <text evidence="1 11">Metabolic intermediate biosynthesis; chorismate biosynthesis; chorismate from D-erythrose 4-phosphate and phosphoenolpyruvate: step 7/7.</text>
</comment>
<evidence type="ECO:0000256" key="5">
    <source>
        <dbReference type="ARBA" id="ARBA00022630"/>
    </source>
</evidence>
<dbReference type="PANTHER" id="PTHR21085:SF0">
    <property type="entry name" value="CHORISMATE SYNTHASE"/>
    <property type="match status" value="1"/>
</dbReference>
<keyword evidence="5 11" id="KW-0285">Flavoprotein</keyword>
<dbReference type="GO" id="GO:0009423">
    <property type="term" value="P:chorismate biosynthetic process"/>
    <property type="evidence" value="ECO:0007669"/>
    <property type="project" value="UniProtKB-UniRule"/>
</dbReference>
<evidence type="ECO:0000313" key="12">
    <source>
        <dbReference type="EMBL" id="RZD14062.1"/>
    </source>
</evidence>
<dbReference type="NCBIfam" id="TIGR00033">
    <property type="entry name" value="aroC"/>
    <property type="match status" value="1"/>
</dbReference>
<dbReference type="FunFam" id="3.60.150.10:FF:000002">
    <property type="entry name" value="Chorismate synthase"/>
    <property type="match status" value="1"/>
</dbReference>
<sequence length="407" mass="44212">MLRFLTAGESHGKGLVTIIDNFPAGVKIDGDFIDRKLVLRQSGYGRGARQKIETDKIEFLSGIRGGYTTGSPVSFFIKNKDYENWKERMDAYKPVPEETKIHVPRPGHADFAGSLKYGLDDIRNVLERSSARETASRVAVGAICQILLNNFGIEFASAVLSIGGAGSKNGSDFNSDAFFFDAIDLFDNEIVKNINNSELRMPYPDLEGKAKALIDKMKTEGDTVGGLIVAQVKNLPIGLGSFTQWDEKLDAHIAMSLMSIQAIKSVEIGSGVKSAFVKGSEYHDSIYYGKKGSDFTGGKGEAGSFYRKTDNAGGIEGGMSNGGVISVRCAMKPIPTLMKPYLDTVDLETGEAKKAFLERSDICAVPAASVVAEAALAFSICYFFLKKFGGDGLDEIKRNYEGYIKKK</sequence>
<dbReference type="GO" id="GO:0010181">
    <property type="term" value="F:FMN binding"/>
    <property type="evidence" value="ECO:0007669"/>
    <property type="project" value="TreeGrafter"/>
</dbReference>
<comment type="catalytic activity">
    <reaction evidence="11">
        <text>5-O-(1-carboxyvinyl)-3-phosphoshikimate = chorismate + phosphate</text>
        <dbReference type="Rhea" id="RHEA:21020"/>
        <dbReference type="ChEBI" id="CHEBI:29748"/>
        <dbReference type="ChEBI" id="CHEBI:43474"/>
        <dbReference type="ChEBI" id="CHEBI:57701"/>
        <dbReference type="EC" id="4.2.3.5"/>
    </reaction>
</comment>
<dbReference type="UniPathway" id="UPA00053">
    <property type="reaction ID" value="UER00090"/>
</dbReference>
<proteinExistence type="inferred from homology"/>
<name>A0A519B9U6_9DELT</name>
<keyword evidence="4 11" id="KW-0028">Amino-acid biosynthesis</keyword>
<feature type="binding site" evidence="11">
    <location>
        <position position="359"/>
    </location>
    <ligand>
        <name>FMN</name>
        <dbReference type="ChEBI" id="CHEBI:58210"/>
    </ligand>
</feature>
<comment type="similarity">
    <text evidence="2 11">Belongs to the chorismate synthase family.</text>
</comment>
<gene>
    <name evidence="11" type="primary">aroC</name>
    <name evidence="12" type="ORF">EVJ47_07450</name>
</gene>
<accession>A0A519B9U6</accession>
<keyword evidence="8 11" id="KW-0521">NADP</keyword>
<evidence type="ECO:0000256" key="7">
    <source>
        <dbReference type="ARBA" id="ARBA00022827"/>
    </source>
</evidence>
<organism evidence="12 13">
    <name type="scientific">Candidatus Acidulodesulfobacterium ferriphilum</name>
    <dbReference type="NCBI Taxonomy" id="2597223"/>
    <lineage>
        <taxon>Bacteria</taxon>
        <taxon>Deltaproteobacteria</taxon>
        <taxon>Candidatus Acidulodesulfobacterales</taxon>
        <taxon>Candidatus Acidulodesulfobacterium</taxon>
    </lineage>
</organism>
<keyword evidence="7 11" id="KW-0274">FAD</keyword>
<dbReference type="InterPro" id="IPR020541">
    <property type="entry name" value="Chorismate_synthase_CS"/>
</dbReference>
<dbReference type="InterPro" id="IPR000453">
    <property type="entry name" value="Chorismate_synth"/>
</dbReference>
<comment type="subunit">
    <text evidence="11">Homotetramer.</text>
</comment>
<comment type="cofactor">
    <cofactor evidence="11">
        <name>FMNH2</name>
        <dbReference type="ChEBI" id="CHEBI:57618"/>
    </cofactor>
    <text evidence="11">Reduced FMN (FMNH(2)).</text>
</comment>
<evidence type="ECO:0000256" key="8">
    <source>
        <dbReference type="ARBA" id="ARBA00022857"/>
    </source>
</evidence>
<dbReference type="NCBIfam" id="NF003793">
    <property type="entry name" value="PRK05382.1"/>
    <property type="match status" value="1"/>
</dbReference>
<dbReference type="PANTHER" id="PTHR21085">
    <property type="entry name" value="CHORISMATE SYNTHASE"/>
    <property type="match status" value="1"/>
</dbReference>
<dbReference type="GO" id="GO:0004107">
    <property type="term" value="F:chorismate synthase activity"/>
    <property type="evidence" value="ECO:0007669"/>
    <property type="project" value="UniProtKB-UniRule"/>
</dbReference>
<dbReference type="SUPFAM" id="SSF103263">
    <property type="entry name" value="Chorismate synthase, AroC"/>
    <property type="match status" value="1"/>
</dbReference>